<name>A0A381RQ05_9ZZZZ</name>
<dbReference type="EMBL" id="UINC01002194">
    <property type="protein sequence ID" value="SUZ93992.1"/>
    <property type="molecule type" value="Genomic_DNA"/>
</dbReference>
<reference evidence="1" key="1">
    <citation type="submission" date="2018-05" db="EMBL/GenBank/DDBJ databases">
        <authorList>
            <person name="Lanie J.A."/>
            <person name="Ng W.-L."/>
            <person name="Kazmierczak K.M."/>
            <person name="Andrzejewski T.M."/>
            <person name="Davidsen T.M."/>
            <person name="Wayne K.J."/>
            <person name="Tettelin H."/>
            <person name="Glass J.I."/>
            <person name="Rusch D."/>
            <person name="Podicherti R."/>
            <person name="Tsui H.-C.T."/>
            <person name="Winkler M.E."/>
        </authorList>
    </citation>
    <scope>NUCLEOTIDE SEQUENCE</scope>
</reference>
<dbReference type="SUPFAM" id="SSF51197">
    <property type="entry name" value="Clavaminate synthase-like"/>
    <property type="match status" value="1"/>
</dbReference>
<protein>
    <recommendedName>
        <fullName evidence="2">Phytanoyl-CoA dioxygenase</fullName>
    </recommendedName>
</protein>
<dbReference type="Pfam" id="PF05721">
    <property type="entry name" value="PhyH"/>
    <property type="match status" value="1"/>
</dbReference>
<evidence type="ECO:0000313" key="1">
    <source>
        <dbReference type="EMBL" id="SUZ93992.1"/>
    </source>
</evidence>
<sequence>MNSPAAEIAGCLTQSSEMRIFHEHVLVKEPKTAESTPWHHDQPYYCVDGEQVCSIWLPLDPVPKESGLEFVAGSHLLGKMFMPIKFLTLKDYDYSPGCFDSIPDIDAHRNEHKILSWDMEPGDCIVFHFKTLHSGKGNPHSEIRRRAFSSRWLGDDAVFAERPGETSPPFPELRSFKQGDPMDHPLFPVCWAK</sequence>
<organism evidence="1">
    <name type="scientific">marine metagenome</name>
    <dbReference type="NCBI Taxonomy" id="408172"/>
    <lineage>
        <taxon>unclassified sequences</taxon>
        <taxon>metagenomes</taxon>
        <taxon>ecological metagenomes</taxon>
    </lineage>
</organism>
<evidence type="ECO:0008006" key="2">
    <source>
        <dbReference type="Google" id="ProtNLM"/>
    </source>
</evidence>
<accession>A0A381RQ05</accession>
<dbReference type="PANTHER" id="PTHR20883:SF49">
    <property type="entry name" value="PHYTANOYL-COA DIOXYGENASE"/>
    <property type="match status" value="1"/>
</dbReference>
<gene>
    <name evidence="1" type="ORF">METZ01_LOCUS46846</name>
</gene>
<dbReference type="InterPro" id="IPR008775">
    <property type="entry name" value="Phytyl_CoA_dOase-like"/>
</dbReference>
<dbReference type="PANTHER" id="PTHR20883">
    <property type="entry name" value="PHYTANOYL-COA DIOXYGENASE DOMAIN CONTAINING 1"/>
    <property type="match status" value="1"/>
</dbReference>
<proteinExistence type="predicted"/>
<dbReference type="Gene3D" id="2.60.120.620">
    <property type="entry name" value="q2cbj1_9rhob like domain"/>
    <property type="match status" value="1"/>
</dbReference>
<dbReference type="AlphaFoldDB" id="A0A381RQ05"/>